<organism evidence="2 3">
    <name type="scientific">Ganoderma sinense ZZ0214-1</name>
    <dbReference type="NCBI Taxonomy" id="1077348"/>
    <lineage>
        <taxon>Eukaryota</taxon>
        <taxon>Fungi</taxon>
        <taxon>Dikarya</taxon>
        <taxon>Basidiomycota</taxon>
        <taxon>Agaricomycotina</taxon>
        <taxon>Agaricomycetes</taxon>
        <taxon>Polyporales</taxon>
        <taxon>Polyporaceae</taxon>
        <taxon>Ganoderma</taxon>
    </lineage>
</organism>
<dbReference type="EMBL" id="AYKW01000001">
    <property type="protein sequence ID" value="PIL36358.1"/>
    <property type="molecule type" value="Genomic_DNA"/>
</dbReference>
<keyword evidence="3" id="KW-1185">Reference proteome</keyword>
<name>A0A2G8SS05_9APHY</name>
<dbReference type="AlphaFoldDB" id="A0A2G8SS05"/>
<evidence type="ECO:0000313" key="2">
    <source>
        <dbReference type="EMBL" id="PIL36358.1"/>
    </source>
</evidence>
<accession>A0A2G8SS05</accession>
<protein>
    <submittedName>
        <fullName evidence="2">Uncharacterized protein</fullName>
    </submittedName>
</protein>
<sequence>MTMQVHLQYRKYDRPPSKFSRPPSNPAGNDTPTPSYPITRSHGVYGFPLNSCTVSSNSYYLTSSQQPSIDMQFKTLFALVSFAAVAFAAPADPADASADAEQLSLTTQFTTDTFTATRILQSMMTQAPFITTLTQTTVWTVEHTVTVAAPTAPPA</sequence>
<feature type="region of interest" description="Disordered" evidence="1">
    <location>
        <begin position="12"/>
        <end position="36"/>
    </location>
</feature>
<feature type="compositionally biased region" description="Polar residues" evidence="1">
    <location>
        <begin position="26"/>
        <end position="36"/>
    </location>
</feature>
<evidence type="ECO:0000256" key="1">
    <source>
        <dbReference type="SAM" id="MobiDB-lite"/>
    </source>
</evidence>
<gene>
    <name evidence="2" type="ORF">GSI_00046</name>
</gene>
<proteinExistence type="predicted"/>
<comment type="caution">
    <text evidence="2">The sequence shown here is derived from an EMBL/GenBank/DDBJ whole genome shotgun (WGS) entry which is preliminary data.</text>
</comment>
<reference evidence="2 3" key="1">
    <citation type="journal article" date="2015" name="Sci. Rep.">
        <title>Chromosome-level genome map provides insights into diverse defense mechanisms in the medicinal fungus Ganoderma sinense.</title>
        <authorList>
            <person name="Zhu Y."/>
            <person name="Xu J."/>
            <person name="Sun C."/>
            <person name="Zhou S."/>
            <person name="Xu H."/>
            <person name="Nelson D.R."/>
            <person name="Qian J."/>
            <person name="Song J."/>
            <person name="Luo H."/>
            <person name="Xiang L."/>
            <person name="Li Y."/>
            <person name="Xu Z."/>
            <person name="Ji A."/>
            <person name="Wang L."/>
            <person name="Lu S."/>
            <person name="Hayward A."/>
            <person name="Sun W."/>
            <person name="Li X."/>
            <person name="Schwartz D.C."/>
            <person name="Wang Y."/>
            <person name="Chen S."/>
        </authorList>
    </citation>
    <scope>NUCLEOTIDE SEQUENCE [LARGE SCALE GENOMIC DNA]</scope>
    <source>
        <strain evidence="2 3">ZZ0214-1</strain>
    </source>
</reference>
<dbReference type="Proteomes" id="UP000230002">
    <property type="component" value="Unassembled WGS sequence"/>
</dbReference>
<evidence type="ECO:0000313" key="3">
    <source>
        <dbReference type="Proteomes" id="UP000230002"/>
    </source>
</evidence>